<dbReference type="AlphaFoldDB" id="A0A5C4S3K9"/>
<keyword evidence="2" id="KW-0812">Transmembrane</keyword>
<name>A0A5C4S3K9_PROVB</name>
<dbReference type="Proteomes" id="UP000309544">
    <property type="component" value="Unassembled WGS sequence"/>
</dbReference>
<dbReference type="RefSeq" id="WP_139626315.1">
    <property type="nucleotide sequence ID" value="NZ_VDCI01000002.1"/>
</dbReference>
<evidence type="ECO:0000313" key="3">
    <source>
        <dbReference type="EMBL" id="TNJ37381.1"/>
    </source>
</evidence>
<organism evidence="3 4">
    <name type="scientific">Prosthecochloris vibrioformis</name>
    <name type="common">Chlorobium vibrioforme</name>
    <dbReference type="NCBI Taxonomy" id="1098"/>
    <lineage>
        <taxon>Bacteria</taxon>
        <taxon>Pseudomonadati</taxon>
        <taxon>Chlorobiota</taxon>
        <taxon>Chlorobiia</taxon>
        <taxon>Chlorobiales</taxon>
        <taxon>Chlorobiaceae</taxon>
        <taxon>Prosthecochloris</taxon>
    </lineage>
</organism>
<evidence type="ECO:0000313" key="4">
    <source>
        <dbReference type="Proteomes" id="UP000309544"/>
    </source>
</evidence>
<feature type="transmembrane region" description="Helical" evidence="2">
    <location>
        <begin position="37"/>
        <end position="58"/>
    </location>
</feature>
<protein>
    <submittedName>
        <fullName evidence="3">Uncharacterized protein</fullName>
    </submittedName>
</protein>
<proteinExistence type="predicted"/>
<feature type="region of interest" description="Disordered" evidence="1">
    <location>
        <begin position="59"/>
        <end position="83"/>
    </location>
</feature>
<gene>
    <name evidence="3" type="ORF">FGF68_03995</name>
</gene>
<keyword evidence="2" id="KW-0472">Membrane</keyword>
<keyword evidence="2" id="KW-1133">Transmembrane helix</keyword>
<accession>A0A5C4S3K9</accession>
<comment type="caution">
    <text evidence="3">The sequence shown here is derived from an EMBL/GenBank/DDBJ whole genome shotgun (WGS) entry which is preliminary data.</text>
</comment>
<keyword evidence="4" id="KW-1185">Reference proteome</keyword>
<dbReference type="EMBL" id="VDCI01000002">
    <property type="protein sequence ID" value="TNJ37381.1"/>
    <property type="molecule type" value="Genomic_DNA"/>
</dbReference>
<evidence type="ECO:0000256" key="2">
    <source>
        <dbReference type="SAM" id="Phobius"/>
    </source>
</evidence>
<evidence type="ECO:0000256" key="1">
    <source>
        <dbReference type="SAM" id="MobiDB-lite"/>
    </source>
</evidence>
<sequence>MSENEQKPGLMKTVATVVGVGGGIVSAPIALPLALHAGAGALIGGLGIAAASAVANALGGSHDKATTSQGMPSPAGADPVDPE</sequence>
<feature type="transmembrane region" description="Helical" evidence="2">
    <location>
        <begin position="12"/>
        <end position="31"/>
    </location>
</feature>
<reference evidence="3 4" key="1">
    <citation type="submission" date="2019-05" db="EMBL/GenBank/DDBJ databases">
        <title>Draft Whole-Genome sequence of the green sulfur bacterium Prosthecochloris vibrioformis DSM 260.</title>
        <authorList>
            <person name="Meyer T.E."/>
            <person name="Kyndt J.A."/>
        </authorList>
    </citation>
    <scope>NUCLEOTIDE SEQUENCE [LARGE SCALE GENOMIC DNA]</scope>
    <source>
        <strain evidence="3 4">DSM 260</strain>
    </source>
</reference>